<dbReference type="InterPro" id="IPR010733">
    <property type="entry name" value="DUF1308"/>
</dbReference>
<feature type="domain" description="DUF1308" evidence="1">
    <location>
        <begin position="426"/>
        <end position="497"/>
    </location>
</feature>
<dbReference type="EMBL" id="AP019301">
    <property type="protein sequence ID" value="BBH04254.1"/>
    <property type="molecule type" value="Genomic_DNA"/>
</dbReference>
<sequence length="575" mass="63643">MSKREHDKEGRMRKEAGAQVELAKKRCRDVIDRIEGLPASTKITASCRRTLLKLAHSELTFLCRCCSSTSSSSSTPLNLSVNIGHLEAVVHLLQQPFITGVSRVCKPIPLSTLAPHPHGQKTDPCLKIHVHVDIVCTLHRNPVWIIVSDRNPKYISWSGSSCGSPYKRDKSKGLKLRIQQVTAAADFNFDLSEEAGEWTNVLVARTYQEACAFEIKVSDTRNTVLSSESDVKDSSLGEAAVTEKDPFVSTEHTEFFRAFSNLISGMEFYSLYLKNGESAQVGSLLGQSELINFDTTALIALVSGISNGGTPKLLATPESELRQRFKGNYEFVIGQVMSEIQNPILVELGRTISGKRVIICESVRSEFKELVLMCGGPNEKLRARLISPKGYLCPTSGPCGPGDLLRLHLENYTYIFASKVGKDWYRVVPNSPSERMMNLPTTRKLALKNKVVFGTGDYWCAPTVTANMAFVRAISQTGMSLFTIEHRPRALTEVKHAPMDGDIRSLRGLKICLNLGGGIFVKRDLLDQLRLELIRTPGGLWRPYVPVIWVHLGDGGFSDLSSYKTQIIDGHATVM</sequence>
<accession>A0A4Y1RJ40</accession>
<dbReference type="AlphaFoldDB" id="A0A4Y1RJ40"/>
<gene>
    <name evidence="2" type="ORF">Prudu_015336</name>
</gene>
<dbReference type="PANTHER" id="PTHR13379">
    <property type="entry name" value="UNCHARACTERIZED DUF1308"/>
    <property type="match status" value="1"/>
</dbReference>
<dbReference type="Pfam" id="PF07000">
    <property type="entry name" value="DUF1308"/>
    <property type="match status" value="2"/>
</dbReference>
<protein>
    <recommendedName>
        <fullName evidence="1">DUF1308 domain-containing protein</fullName>
    </recommendedName>
</protein>
<dbReference type="PANTHER" id="PTHR13379:SF0">
    <property type="entry name" value="UPF0415 PROTEIN C7ORF25"/>
    <property type="match status" value="1"/>
</dbReference>
<feature type="domain" description="DUF1308" evidence="1">
    <location>
        <begin position="291"/>
        <end position="384"/>
    </location>
</feature>
<evidence type="ECO:0000259" key="1">
    <source>
        <dbReference type="Pfam" id="PF07000"/>
    </source>
</evidence>
<organism evidence="2">
    <name type="scientific">Prunus dulcis</name>
    <name type="common">Almond</name>
    <name type="synonym">Amygdalus dulcis</name>
    <dbReference type="NCBI Taxonomy" id="3755"/>
    <lineage>
        <taxon>Eukaryota</taxon>
        <taxon>Viridiplantae</taxon>
        <taxon>Streptophyta</taxon>
        <taxon>Embryophyta</taxon>
        <taxon>Tracheophyta</taxon>
        <taxon>Spermatophyta</taxon>
        <taxon>Magnoliopsida</taxon>
        <taxon>eudicotyledons</taxon>
        <taxon>Gunneridae</taxon>
        <taxon>Pentapetalae</taxon>
        <taxon>rosids</taxon>
        <taxon>fabids</taxon>
        <taxon>Rosales</taxon>
        <taxon>Rosaceae</taxon>
        <taxon>Amygdaloideae</taxon>
        <taxon>Amygdaleae</taxon>
        <taxon>Prunus</taxon>
    </lineage>
</organism>
<reference evidence="2" key="1">
    <citation type="journal article" date="2019" name="Science">
        <title>Mutation of a bHLH transcription factor allowed almond domestication.</title>
        <authorList>
            <person name="Sanchez-Perez R."/>
            <person name="Pavan S."/>
            <person name="Mazzeo R."/>
            <person name="Moldovan C."/>
            <person name="Aiese Cigliano R."/>
            <person name="Del Cueto J."/>
            <person name="Ricciardi F."/>
            <person name="Lotti C."/>
            <person name="Ricciardi L."/>
            <person name="Dicenta F."/>
            <person name="Lopez-Marques R.L."/>
            <person name="Lindberg Moller B."/>
        </authorList>
    </citation>
    <scope>NUCLEOTIDE SEQUENCE</scope>
</reference>
<proteinExistence type="predicted"/>
<name>A0A4Y1RJ40_PRUDU</name>
<evidence type="ECO:0000313" key="2">
    <source>
        <dbReference type="EMBL" id="BBH04254.1"/>
    </source>
</evidence>